<dbReference type="InterPro" id="IPR012675">
    <property type="entry name" value="Beta-grasp_dom_sf"/>
</dbReference>
<evidence type="ECO:0000256" key="8">
    <source>
        <dbReference type="ARBA" id="ARBA00030407"/>
    </source>
</evidence>
<comment type="similarity">
    <text evidence="2">Belongs to the MoaE family.</text>
</comment>
<accession>A0A518D105</accession>
<dbReference type="RefSeq" id="WP_145188039.1">
    <property type="nucleotide sequence ID" value="NZ_CP036290.1"/>
</dbReference>
<organism evidence="12 13">
    <name type="scientific">Rohdeia mirabilis</name>
    <dbReference type="NCBI Taxonomy" id="2528008"/>
    <lineage>
        <taxon>Bacteria</taxon>
        <taxon>Pseudomonadati</taxon>
        <taxon>Planctomycetota</taxon>
        <taxon>Planctomycetia</taxon>
        <taxon>Planctomycetia incertae sedis</taxon>
        <taxon>Rohdeia</taxon>
    </lineage>
</organism>
<dbReference type="PANTHER" id="PTHR23404">
    <property type="entry name" value="MOLYBDOPTERIN SYNTHASE RELATED"/>
    <property type="match status" value="1"/>
</dbReference>
<dbReference type="SUPFAM" id="SSF54690">
    <property type="entry name" value="Molybdopterin synthase subunit MoaE"/>
    <property type="match status" value="1"/>
</dbReference>
<name>A0A518D105_9BACT</name>
<dbReference type="Proteomes" id="UP000319342">
    <property type="component" value="Chromosome"/>
</dbReference>
<dbReference type="AlphaFoldDB" id="A0A518D105"/>
<dbReference type="CDD" id="cd00756">
    <property type="entry name" value="MoaE"/>
    <property type="match status" value="1"/>
</dbReference>
<evidence type="ECO:0000256" key="3">
    <source>
        <dbReference type="ARBA" id="ARBA00011950"/>
    </source>
</evidence>
<evidence type="ECO:0000256" key="10">
    <source>
        <dbReference type="ARBA" id="ARBA00032474"/>
    </source>
</evidence>
<evidence type="ECO:0000256" key="5">
    <source>
        <dbReference type="ARBA" id="ARBA00023150"/>
    </source>
</evidence>
<keyword evidence="12" id="KW-0808">Transferase</keyword>
<comment type="subunit">
    <text evidence="6">Heterotetramer of 2 MoaD subunits and 2 MoaE subunits. Also stable as homodimer. The enzyme changes between these two forms during catalysis.</text>
</comment>
<dbReference type="InterPro" id="IPR016155">
    <property type="entry name" value="Mopterin_synth/thiamin_S_b"/>
</dbReference>
<dbReference type="Pfam" id="PF02391">
    <property type="entry name" value="MoaE"/>
    <property type="match status" value="1"/>
</dbReference>
<evidence type="ECO:0000256" key="7">
    <source>
        <dbReference type="ARBA" id="ARBA00029745"/>
    </source>
</evidence>
<evidence type="ECO:0000256" key="4">
    <source>
        <dbReference type="ARBA" id="ARBA00013858"/>
    </source>
</evidence>
<proteinExistence type="inferred from homology"/>
<dbReference type="GO" id="GO:0030366">
    <property type="term" value="F:molybdopterin synthase activity"/>
    <property type="evidence" value="ECO:0007669"/>
    <property type="project" value="UniProtKB-EC"/>
</dbReference>
<dbReference type="GO" id="GO:0006777">
    <property type="term" value="P:Mo-molybdopterin cofactor biosynthetic process"/>
    <property type="evidence" value="ECO:0007669"/>
    <property type="project" value="UniProtKB-KW"/>
</dbReference>
<evidence type="ECO:0000256" key="9">
    <source>
        <dbReference type="ARBA" id="ARBA00030781"/>
    </source>
</evidence>
<protein>
    <recommendedName>
        <fullName evidence="4">Molybdopterin synthase catalytic subunit</fullName>
        <ecNumber evidence="3">2.8.1.12</ecNumber>
    </recommendedName>
    <alternativeName>
        <fullName evidence="9">MPT synthase subunit 2</fullName>
    </alternativeName>
    <alternativeName>
        <fullName evidence="7">Molybdenum cofactor biosynthesis protein E</fullName>
    </alternativeName>
    <alternativeName>
        <fullName evidence="8">Molybdopterin-converting factor large subunit</fullName>
    </alternativeName>
    <alternativeName>
        <fullName evidence="10">Molybdopterin-converting factor subunit 2</fullName>
    </alternativeName>
</protein>
<reference evidence="12 13" key="1">
    <citation type="submission" date="2019-02" db="EMBL/GenBank/DDBJ databases">
        <title>Deep-cultivation of Planctomycetes and their phenomic and genomic characterization uncovers novel biology.</title>
        <authorList>
            <person name="Wiegand S."/>
            <person name="Jogler M."/>
            <person name="Boedeker C."/>
            <person name="Pinto D."/>
            <person name="Vollmers J."/>
            <person name="Rivas-Marin E."/>
            <person name="Kohn T."/>
            <person name="Peeters S.H."/>
            <person name="Heuer A."/>
            <person name="Rast P."/>
            <person name="Oberbeckmann S."/>
            <person name="Bunk B."/>
            <person name="Jeske O."/>
            <person name="Meyerdierks A."/>
            <person name="Storesund J.E."/>
            <person name="Kallscheuer N."/>
            <person name="Luecker S."/>
            <person name="Lage O.M."/>
            <person name="Pohl T."/>
            <person name="Merkel B.J."/>
            <person name="Hornburger P."/>
            <person name="Mueller R.-W."/>
            <person name="Bruemmer F."/>
            <person name="Labrenz M."/>
            <person name="Spormann A.M."/>
            <person name="Op den Camp H."/>
            <person name="Overmann J."/>
            <person name="Amann R."/>
            <person name="Jetten M.S.M."/>
            <person name="Mascher T."/>
            <person name="Medema M.H."/>
            <person name="Devos D.P."/>
            <person name="Kaster A.-K."/>
            <person name="Ovreas L."/>
            <person name="Rohde M."/>
            <person name="Galperin M.Y."/>
            <person name="Jogler C."/>
        </authorList>
    </citation>
    <scope>NUCLEOTIDE SEQUENCE [LARGE SCALE GENOMIC DNA]</scope>
    <source>
        <strain evidence="12 13">Pla163</strain>
    </source>
</reference>
<dbReference type="Gene3D" id="3.90.1170.40">
    <property type="entry name" value="Molybdopterin biosynthesis MoaE subunit"/>
    <property type="match status" value="1"/>
</dbReference>
<gene>
    <name evidence="12" type="primary">moaE1</name>
    <name evidence="12" type="ORF">Pla163_23000</name>
</gene>
<dbReference type="CDD" id="cd00754">
    <property type="entry name" value="Ubl_MoaD"/>
    <property type="match status" value="1"/>
</dbReference>
<dbReference type="EC" id="2.8.1.12" evidence="3"/>
<evidence type="ECO:0000256" key="11">
    <source>
        <dbReference type="ARBA" id="ARBA00049878"/>
    </source>
</evidence>
<dbReference type="EMBL" id="CP036290">
    <property type="protein sequence ID" value="QDU85172.1"/>
    <property type="molecule type" value="Genomic_DNA"/>
</dbReference>
<dbReference type="SUPFAM" id="SSF54285">
    <property type="entry name" value="MoaD/ThiS"/>
    <property type="match status" value="1"/>
</dbReference>
<evidence type="ECO:0000256" key="1">
    <source>
        <dbReference type="ARBA" id="ARBA00005046"/>
    </source>
</evidence>
<evidence type="ECO:0000313" key="12">
    <source>
        <dbReference type="EMBL" id="QDU85172.1"/>
    </source>
</evidence>
<dbReference type="InterPro" id="IPR036563">
    <property type="entry name" value="MoaE_sf"/>
</dbReference>
<evidence type="ECO:0000256" key="6">
    <source>
        <dbReference type="ARBA" id="ARBA00026066"/>
    </source>
</evidence>
<dbReference type="OrthoDB" id="9803224at2"/>
<evidence type="ECO:0000256" key="2">
    <source>
        <dbReference type="ARBA" id="ARBA00005426"/>
    </source>
</evidence>
<comment type="catalytic activity">
    <reaction evidence="11">
        <text>2 [molybdopterin-synthase sulfur-carrier protein]-C-terminal-Gly-aminoethanethioate + cyclic pyranopterin phosphate + H2O = molybdopterin + 2 [molybdopterin-synthase sulfur-carrier protein]-C-terminal Gly-Gly + 2 H(+)</text>
        <dbReference type="Rhea" id="RHEA:26333"/>
        <dbReference type="Rhea" id="RHEA-COMP:12202"/>
        <dbReference type="Rhea" id="RHEA-COMP:19907"/>
        <dbReference type="ChEBI" id="CHEBI:15377"/>
        <dbReference type="ChEBI" id="CHEBI:15378"/>
        <dbReference type="ChEBI" id="CHEBI:58698"/>
        <dbReference type="ChEBI" id="CHEBI:59648"/>
        <dbReference type="ChEBI" id="CHEBI:90778"/>
        <dbReference type="ChEBI" id="CHEBI:232372"/>
        <dbReference type="EC" id="2.8.1.12"/>
    </reaction>
</comment>
<dbReference type="Pfam" id="PF02597">
    <property type="entry name" value="ThiS"/>
    <property type="match status" value="1"/>
</dbReference>
<dbReference type="InterPro" id="IPR003448">
    <property type="entry name" value="Mopterin_biosynth_MoaE"/>
</dbReference>
<dbReference type="InterPro" id="IPR003749">
    <property type="entry name" value="ThiS/MoaD-like"/>
</dbReference>
<evidence type="ECO:0000313" key="13">
    <source>
        <dbReference type="Proteomes" id="UP000319342"/>
    </source>
</evidence>
<dbReference type="Gene3D" id="3.10.20.30">
    <property type="match status" value="1"/>
</dbReference>
<sequence>MRCTVEFFAGLRERAGRDRIVIEDVPDGLTVAAFKRLLVERHPELGTLDGVRAVLGTAYVDEDTTVPADATVHLLPPVSGGQGEPSDDPAHGPTLEEGVFELSATALDPARALARVGDPGCGGNVLFTGTTRGRNRERDVDRLDYEAFDRMCGPEMARIFERCLATCGPPVAQVGTDPAERRLRMLVQHRSGVVEVGEPSVVVAVASPHRNAAFEAARFLIDALKESLPVWKRECYSDGHHWIGEGS</sequence>
<keyword evidence="5" id="KW-0501">Molybdenum cofactor biosynthesis</keyword>
<keyword evidence="13" id="KW-1185">Reference proteome</keyword>
<comment type="pathway">
    <text evidence="1">Cofactor biosynthesis; molybdopterin biosynthesis.</text>
</comment>